<dbReference type="InterPro" id="IPR050149">
    <property type="entry name" value="Collagen_superfamily"/>
</dbReference>
<dbReference type="PANTHER" id="PTHR24023:SF1082">
    <property type="entry name" value="COLLAGEN TRIPLE HELIX REPEAT"/>
    <property type="match status" value="1"/>
</dbReference>
<feature type="chain" id="PRO_5039043389" description="Collagen-like protein" evidence="2">
    <location>
        <begin position="29"/>
        <end position="310"/>
    </location>
</feature>
<evidence type="ECO:0000256" key="2">
    <source>
        <dbReference type="SAM" id="SignalP"/>
    </source>
</evidence>
<protein>
    <recommendedName>
        <fullName evidence="5">Collagen-like protein</fullName>
    </recommendedName>
</protein>
<dbReference type="RefSeq" id="WP_259312895.1">
    <property type="nucleotide sequence ID" value="NZ_CP087164.1"/>
</dbReference>
<dbReference type="GO" id="GO:0005615">
    <property type="term" value="C:extracellular space"/>
    <property type="evidence" value="ECO:0007669"/>
    <property type="project" value="TreeGrafter"/>
</dbReference>
<reference evidence="3" key="1">
    <citation type="journal article" date="2022" name="Int. J. Syst. Evol. Microbiol.">
        <title>Pseudomonas aegrilactucae sp. nov. and Pseudomonas morbosilactucae sp. nov., pathogens causing bacterial rot of lettuce in Japan.</title>
        <authorList>
            <person name="Sawada H."/>
            <person name="Fujikawa T."/>
            <person name="Satou M."/>
        </authorList>
    </citation>
    <scope>NUCLEOTIDE SEQUENCE</scope>
    <source>
        <strain evidence="3">0166_1</strain>
    </source>
</reference>
<keyword evidence="4" id="KW-1185">Reference proteome</keyword>
<proteinExistence type="predicted"/>
<sequence length="310" mass="30176">MSRVRRLLAPLIALAVAVAVAVAGPAGAASAATPAPTAATAAGSASAATPAPTAAAPAGSASAATPAPTAAAPAGSVTATVKTRICVRTKTKRARVVRVTERCRRGELRLTWKRYRELASSSAASGDAGPQGVPGPDGLTGPQGPAGPAGTPGAPGAPGGKGDRGDTGARGEAGPAGPQGATGPSDIYTTTGSTGAAGPVEDTRATLNLPAGSYLLLGQAQAFSSSELGLFFVRCRIRDRGARVVENGATIDDDHTDVATGAQPDMANIVLIAPLVTTGGAVTLHCQGLLGVPLVGNVGLTAIRTGALHP</sequence>
<feature type="region of interest" description="Disordered" evidence="1">
    <location>
        <begin position="49"/>
        <end position="78"/>
    </location>
</feature>
<dbReference type="PANTHER" id="PTHR24023">
    <property type="entry name" value="COLLAGEN ALPHA"/>
    <property type="match status" value="1"/>
</dbReference>
<name>A0A9E6Y2U3_9ACTN</name>
<feature type="compositionally biased region" description="Low complexity" evidence="1">
    <location>
        <begin position="170"/>
        <end position="184"/>
    </location>
</feature>
<dbReference type="EMBL" id="CP087164">
    <property type="protein sequence ID" value="UGS38883.1"/>
    <property type="molecule type" value="Genomic_DNA"/>
</dbReference>
<gene>
    <name evidence="3" type="ORF">DSM104329_05314</name>
</gene>
<dbReference type="GO" id="GO:0031012">
    <property type="term" value="C:extracellular matrix"/>
    <property type="evidence" value="ECO:0007669"/>
    <property type="project" value="TreeGrafter"/>
</dbReference>
<dbReference type="Pfam" id="PF01391">
    <property type="entry name" value="Collagen"/>
    <property type="match status" value="1"/>
</dbReference>
<organism evidence="3 4">
    <name type="scientific">Capillimicrobium parvum</name>
    <dbReference type="NCBI Taxonomy" id="2884022"/>
    <lineage>
        <taxon>Bacteria</taxon>
        <taxon>Bacillati</taxon>
        <taxon>Actinomycetota</taxon>
        <taxon>Thermoleophilia</taxon>
        <taxon>Solirubrobacterales</taxon>
        <taxon>Capillimicrobiaceae</taxon>
        <taxon>Capillimicrobium</taxon>
    </lineage>
</organism>
<feature type="region of interest" description="Disordered" evidence="1">
    <location>
        <begin position="120"/>
        <end position="201"/>
    </location>
</feature>
<dbReference type="AlphaFoldDB" id="A0A9E6Y2U3"/>
<keyword evidence="2" id="KW-0732">Signal</keyword>
<dbReference type="InterPro" id="IPR008160">
    <property type="entry name" value="Collagen"/>
</dbReference>
<dbReference type="KEGG" id="sbae:DSM104329_05314"/>
<evidence type="ECO:0000313" key="4">
    <source>
        <dbReference type="Proteomes" id="UP001162834"/>
    </source>
</evidence>
<accession>A0A9E6Y2U3</accession>
<feature type="signal peptide" evidence="2">
    <location>
        <begin position="1"/>
        <end position="28"/>
    </location>
</feature>
<dbReference type="Proteomes" id="UP001162834">
    <property type="component" value="Chromosome"/>
</dbReference>
<feature type="compositionally biased region" description="Low complexity" evidence="1">
    <location>
        <begin position="142"/>
        <end position="154"/>
    </location>
</feature>
<evidence type="ECO:0008006" key="5">
    <source>
        <dbReference type="Google" id="ProtNLM"/>
    </source>
</evidence>
<evidence type="ECO:0000256" key="1">
    <source>
        <dbReference type="SAM" id="MobiDB-lite"/>
    </source>
</evidence>
<evidence type="ECO:0000313" key="3">
    <source>
        <dbReference type="EMBL" id="UGS38883.1"/>
    </source>
</evidence>